<dbReference type="KEGG" id="ngr:NAEGRDRAFT_80677"/>
<proteinExistence type="predicted"/>
<dbReference type="PANTHER" id="PTHR37049:SF4">
    <property type="entry name" value="RHODANESE DOMAIN-CONTAINING PROTEIN"/>
    <property type="match status" value="1"/>
</dbReference>
<dbReference type="RefSeq" id="XP_002674225.1">
    <property type="nucleotide sequence ID" value="XM_002674179.1"/>
</dbReference>
<dbReference type="InterPro" id="IPR052766">
    <property type="entry name" value="S41A_metabolite_peptidase"/>
</dbReference>
<evidence type="ECO:0000256" key="1">
    <source>
        <dbReference type="SAM" id="SignalP"/>
    </source>
</evidence>
<dbReference type="OMA" id="MRMNIIL"/>
<dbReference type="InParanoid" id="D2VNV2"/>
<protein>
    <submittedName>
        <fullName evidence="2">Predicted protein</fullName>
    </submittedName>
</protein>
<dbReference type="PANTHER" id="PTHR37049">
    <property type="entry name" value="PEPTIDASE S41 FAMILY PROTEIN"/>
    <property type="match status" value="1"/>
</dbReference>
<dbReference type="EMBL" id="GG738885">
    <property type="protein sequence ID" value="EFC41481.1"/>
    <property type="molecule type" value="Genomic_DNA"/>
</dbReference>
<dbReference type="Gene3D" id="3.90.226.10">
    <property type="entry name" value="2-enoyl-CoA Hydratase, Chain A, domain 1"/>
    <property type="match status" value="1"/>
</dbReference>
<evidence type="ECO:0000313" key="3">
    <source>
        <dbReference type="Proteomes" id="UP000006671"/>
    </source>
</evidence>
<reference evidence="2 3" key="1">
    <citation type="journal article" date="2010" name="Cell">
        <title>The genome of Naegleria gruberi illuminates early eukaryotic versatility.</title>
        <authorList>
            <person name="Fritz-Laylin L.K."/>
            <person name="Prochnik S.E."/>
            <person name="Ginger M.L."/>
            <person name="Dacks J.B."/>
            <person name="Carpenter M.L."/>
            <person name="Field M.C."/>
            <person name="Kuo A."/>
            <person name="Paredez A."/>
            <person name="Chapman J."/>
            <person name="Pham J."/>
            <person name="Shu S."/>
            <person name="Neupane R."/>
            <person name="Cipriano M."/>
            <person name="Mancuso J."/>
            <person name="Tu H."/>
            <person name="Salamov A."/>
            <person name="Lindquist E."/>
            <person name="Shapiro H."/>
            <person name="Lucas S."/>
            <person name="Grigoriev I.V."/>
            <person name="Cande W.Z."/>
            <person name="Fulton C."/>
            <person name="Rokhsar D.S."/>
            <person name="Dawson S.C."/>
        </authorList>
    </citation>
    <scope>NUCLEOTIDE SEQUENCE [LARGE SCALE GENOMIC DNA]</scope>
    <source>
        <strain evidence="2 3">NEG-M</strain>
    </source>
</reference>
<keyword evidence="1" id="KW-0732">Signal</keyword>
<gene>
    <name evidence="2" type="ORF">NAEGRDRAFT_80677</name>
</gene>
<dbReference type="SUPFAM" id="SSF52096">
    <property type="entry name" value="ClpP/crotonase"/>
    <property type="match status" value="1"/>
</dbReference>
<dbReference type="AlphaFoldDB" id="D2VNV2"/>
<dbReference type="InterPro" id="IPR029045">
    <property type="entry name" value="ClpP/crotonase-like_dom_sf"/>
</dbReference>
<organism evidence="3">
    <name type="scientific">Naegleria gruberi</name>
    <name type="common">Amoeba</name>
    <dbReference type="NCBI Taxonomy" id="5762"/>
    <lineage>
        <taxon>Eukaryota</taxon>
        <taxon>Discoba</taxon>
        <taxon>Heterolobosea</taxon>
        <taxon>Tetramitia</taxon>
        <taxon>Eutetramitia</taxon>
        <taxon>Vahlkampfiidae</taxon>
        <taxon>Naegleria</taxon>
    </lineage>
</organism>
<dbReference type="VEuPathDB" id="AmoebaDB:NAEGRDRAFT_80677"/>
<feature type="signal peptide" evidence="1">
    <location>
        <begin position="1"/>
        <end position="24"/>
    </location>
</feature>
<dbReference type="Proteomes" id="UP000006671">
    <property type="component" value="Unassembled WGS sequence"/>
</dbReference>
<dbReference type="GeneID" id="8851159"/>
<keyword evidence="3" id="KW-1185">Reference proteome</keyword>
<accession>D2VNV2</accession>
<evidence type="ECO:0000313" key="2">
    <source>
        <dbReference type="EMBL" id="EFC41481.1"/>
    </source>
</evidence>
<sequence>MIKNSIFIALFVCIYLTCTVYSQGAPCVFNTPLPINPDYYWTSLASFRACLPNIPADKDMIANTLDIAVATSNGYSYEYMVQNSTYSGSAYSISVNLKNRIQQIRNKNYDFDYQFHKELMGLFFSLYDAHTIYMPPNPYKNSYLVFPFDLTSSITNVGQVISVKADNRLYSAITGSNSGAAGKTIRTINGVKPKDFLDSIANTIFMSKEAASRFNEVIKMQEMSLGALIMPEFDSLNYVFSDGSSLNLPLVVLLSQQINGPKDFKNLMAAQPSKSRIEVRVNNNQKRAPTMAVDPRMVIPELSIPKIVYKKTGFESKLRGMAAGNLKLLYSASDKSIAYLYHTTRKISVFKIESFAPNYPYSQYPWDEFKSIVERGVAHAQSVGVKSLVLDLQGNGGGYVCLSIALARLLIAEYSDLSKLYQPFEFKKNPLVDSARPFFIQPNSMLNATNLQLLPNADFYERGVTKKLGGVIASYSQQFYLDCASEGNFFFKPATHYFNKFIILTDGLCGSSCSQFASKLIYNKKALAANVGGYDSTFETTAFNGGAVLHYDDLVKRGAPIPRLTKSNAVFTFNEFHMYLNAQQPIPREFQILRGDIKINSWDFDDLEGLVDTVAPQFDKMTPLNQ</sequence>
<name>D2VNV2_NAEGR</name>
<dbReference type="OrthoDB" id="27214at2759"/>
<feature type="chain" id="PRO_5003038727" evidence="1">
    <location>
        <begin position="25"/>
        <end position="626"/>
    </location>
</feature>